<dbReference type="Gene3D" id="1.25.40.10">
    <property type="entry name" value="Tetratricopeptide repeat domain"/>
    <property type="match status" value="1"/>
</dbReference>
<dbReference type="GO" id="GO:0043093">
    <property type="term" value="P:FtsZ-dependent cytokinesis"/>
    <property type="evidence" value="ECO:0007669"/>
    <property type="project" value="UniProtKB-UniRule"/>
</dbReference>
<feature type="coiled-coil region" evidence="1">
    <location>
        <begin position="66"/>
        <end position="100"/>
    </location>
</feature>
<proteinExistence type="inferred from homology"/>
<dbReference type="Gene3D" id="1.20.5.110">
    <property type="match status" value="1"/>
</dbReference>
<dbReference type="SMART" id="SM00028">
    <property type="entry name" value="TPR"/>
    <property type="match status" value="3"/>
</dbReference>
<dbReference type="Pfam" id="PF16331">
    <property type="entry name" value="TolA_bind_tri"/>
    <property type="match status" value="1"/>
</dbReference>
<comment type="function">
    <text evidence="1">Mediates coordination of peptidoglycan synthesis and outer membrane constriction during cell division.</text>
</comment>
<feature type="compositionally biased region" description="Polar residues" evidence="2">
    <location>
        <begin position="117"/>
        <end position="134"/>
    </location>
</feature>
<gene>
    <name evidence="4" type="primary">ybgF</name>
    <name evidence="1" type="synonym">cpoB</name>
    <name evidence="4" type="ORF">D5400_19235</name>
</gene>
<dbReference type="Pfam" id="PF13174">
    <property type="entry name" value="TPR_6"/>
    <property type="match status" value="1"/>
</dbReference>
<dbReference type="RefSeq" id="WP_126011750.1">
    <property type="nucleotide sequence ID" value="NZ_CP032509.1"/>
</dbReference>
<evidence type="ECO:0000313" key="5">
    <source>
        <dbReference type="Proteomes" id="UP000268192"/>
    </source>
</evidence>
<feature type="region of interest" description="Disordered" evidence="2">
    <location>
        <begin position="109"/>
        <end position="165"/>
    </location>
</feature>
<name>A0A3Q8XR01_9HYPH</name>
<keyword evidence="1" id="KW-0131">Cell cycle</keyword>
<dbReference type="GO" id="GO:0030288">
    <property type="term" value="C:outer membrane-bounded periplasmic space"/>
    <property type="evidence" value="ECO:0007669"/>
    <property type="project" value="UniProtKB-UniRule"/>
</dbReference>
<evidence type="ECO:0000256" key="1">
    <source>
        <dbReference type="HAMAP-Rule" id="MF_02066"/>
    </source>
</evidence>
<dbReference type="OrthoDB" id="7185608at2"/>
<keyword evidence="1" id="KW-0732">Signal</keyword>
<dbReference type="GO" id="GO:0070206">
    <property type="term" value="P:protein trimerization"/>
    <property type="evidence" value="ECO:0007669"/>
    <property type="project" value="InterPro"/>
</dbReference>
<reference evidence="4 5" key="1">
    <citation type="submission" date="2018-09" db="EMBL/GenBank/DDBJ databases">
        <title>Marinorhizobium profundi gen. nov., sp. nov., isolated from a deep-sea sediment sample from the New Britain Trench and proposal of Marinorhizobiaceae fam. nov. in the order Rhizobiales of the class Alphaproteobacteria.</title>
        <authorList>
            <person name="Cao J."/>
        </authorList>
    </citation>
    <scope>NUCLEOTIDE SEQUENCE [LARGE SCALE GENOMIC DNA]</scope>
    <source>
        <strain evidence="4 5">WS11</strain>
    </source>
</reference>
<organism evidence="4 5">
    <name type="scientific">Georhizobium profundi</name>
    <dbReference type="NCBI Taxonomy" id="2341112"/>
    <lineage>
        <taxon>Bacteria</taxon>
        <taxon>Pseudomonadati</taxon>
        <taxon>Pseudomonadota</taxon>
        <taxon>Alphaproteobacteria</taxon>
        <taxon>Hyphomicrobiales</taxon>
        <taxon>Rhizobiaceae</taxon>
        <taxon>Georhizobium</taxon>
    </lineage>
</organism>
<comment type="subcellular location">
    <subcellularLocation>
        <location evidence="1">Periplasm</location>
    </subcellularLocation>
</comment>
<feature type="domain" description="YbgF trimerisation" evidence="3">
    <location>
        <begin position="60"/>
        <end position="113"/>
    </location>
</feature>
<dbReference type="InterPro" id="IPR011990">
    <property type="entry name" value="TPR-like_helical_dom_sf"/>
</dbReference>
<dbReference type="EMBL" id="CP032509">
    <property type="protein sequence ID" value="AZN73140.1"/>
    <property type="molecule type" value="Genomic_DNA"/>
</dbReference>
<evidence type="ECO:0000259" key="3">
    <source>
        <dbReference type="Pfam" id="PF16331"/>
    </source>
</evidence>
<keyword evidence="5" id="KW-1185">Reference proteome</keyword>
<feature type="chain" id="PRO_5018797359" description="Cell division coordinator CpoB" evidence="1">
    <location>
        <begin position="29"/>
        <end position="329"/>
    </location>
</feature>
<dbReference type="Pfam" id="PF13432">
    <property type="entry name" value="TPR_16"/>
    <property type="match status" value="1"/>
</dbReference>
<keyword evidence="1" id="KW-0175">Coiled coil</keyword>
<protein>
    <recommendedName>
        <fullName evidence="1">Cell division coordinator CpoB</fullName>
    </recommendedName>
</protein>
<dbReference type="HAMAP" id="MF_02066">
    <property type="entry name" value="CpoB"/>
    <property type="match status" value="1"/>
</dbReference>
<dbReference type="InterPro" id="IPR019734">
    <property type="entry name" value="TPR_rpt"/>
</dbReference>
<comment type="similarity">
    <text evidence="1">Belongs to the CpoB family.</text>
</comment>
<keyword evidence="1" id="KW-0574">Periplasm</keyword>
<dbReference type="InterPro" id="IPR032519">
    <property type="entry name" value="YbgF_tri"/>
</dbReference>
<evidence type="ECO:0000256" key="2">
    <source>
        <dbReference type="SAM" id="MobiDB-lite"/>
    </source>
</evidence>
<keyword evidence="1" id="KW-0132">Cell division</keyword>
<dbReference type="KEGG" id="abaw:D5400_19235"/>
<dbReference type="AlphaFoldDB" id="A0A3Q8XR01"/>
<evidence type="ECO:0000313" key="4">
    <source>
        <dbReference type="EMBL" id="AZN73140.1"/>
    </source>
</evidence>
<sequence precursor="true">MAVVSRTSFLRASVVALTAVMTASAAQAGPLDFLMRPAPPAPVGTAPGMGGAQIVQVQGADAQYQIGQLQEEIRRLNGRIEELGFQMLQIQEQMRQVQEDNEFRFQALEGGAPSGDATRTNSITNGTGASSNDGASADLPGIQPDVAAAPTPPTQPSSTVAPGETQLGSLTFDEQGNLSRTLDTATSGANAAGTGQMASLSLDDPDALYRDAYNLVLAGDYADAEAAFRDYIDIFPDGGQIADAHFWLGESQFSQGSFSDSARTFLNAHQNFPQADKAPEMLLKLGMSLAALDNRDTACATYREVLSRYPDAPATVRDKVTREQSNASC</sequence>
<accession>A0A3Q8XR01</accession>
<dbReference type="InterPro" id="IPR014162">
    <property type="entry name" value="CpoB_C"/>
</dbReference>
<dbReference type="Proteomes" id="UP000268192">
    <property type="component" value="Chromosome"/>
</dbReference>
<dbReference type="InterPro" id="IPR034706">
    <property type="entry name" value="CpoB"/>
</dbReference>
<dbReference type="NCBIfam" id="TIGR02795">
    <property type="entry name" value="tol_pal_ybgF"/>
    <property type="match status" value="1"/>
</dbReference>
<dbReference type="SUPFAM" id="SSF48452">
    <property type="entry name" value="TPR-like"/>
    <property type="match status" value="1"/>
</dbReference>
<feature type="signal peptide" evidence="1">
    <location>
        <begin position="1"/>
        <end position="28"/>
    </location>
</feature>